<dbReference type="PROSITE" id="PS51257">
    <property type="entry name" value="PROKAR_LIPOPROTEIN"/>
    <property type="match status" value="1"/>
</dbReference>
<keyword evidence="3" id="KW-1185">Reference proteome</keyword>
<evidence type="ECO:0000256" key="1">
    <source>
        <dbReference type="SAM" id="SignalP"/>
    </source>
</evidence>
<sequence>MDYRLSSRLVVAFFLSLLVSACATTQSAVDPNIPHTYSNSFEEVINASQEALANAGMKILKSKQIDQNNYHYHYFKTRYDVAGNNNSEGGLGADLNITKISDNITKVVIKEETQSGLVPGSHKENLGKDLLRELNKLLNHNSQDQNS</sequence>
<evidence type="ECO:0008006" key="4">
    <source>
        <dbReference type="Google" id="ProtNLM"/>
    </source>
</evidence>
<dbReference type="RefSeq" id="WP_265766359.1">
    <property type="nucleotide sequence ID" value="NZ_JAGGJA010000007.1"/>
</dbReference>
<dbReference type="Proteomes" id="UP001207918">
    <property type="component" value="Unassembled WGS sequence"/>
</dbReference>
<name>A0ABT3PNZ4_9BACT</name>
<dbReference type="EMBL" id="JAGGJA010000007">
    <property type="protein sequence ID" value="MCW9707568.1"/>
    <property type="molecule type" value="Genomic_DNA"/>
</dbReference>
<feature type="signal peptide" evidence="1">
    <location>
        <begin position="1"/>
        <end position="23"/>
    </location>
</feature>
<protein>
    <recommendedName>
        <fullName evidence="4">DUF4136 domain-containing protein</fullName>
    </recommendedName>
</protein>
<organism evidence="2 3">
    <name type="scientific">Fodinibius salsisoli</name>
    <dbReference type="NCBI Taxonomy" id="2820877"/>
    <lineage>
        <taxon>Bacteria</taxon>
        <taxon>Pseudomonadati</taxon>
        <taxon>Balneolota</taxon>
        <taxon>Balneolia</taxon>
        <taxon>Balneolales</taxon>
        <taxon>Balneolaceae</taxon>
        <taxon>Fodinibius</taxon>
    </lineage>
</organism>
<feature type="chain" id="PRO_5045642676" description="DUF4136 domain-containing protein" evidence="1">
    <location>
        <begin position="24"/>
        <end position="147"/>
    </location>
</feature>
<accession>A0ABT3PNZ4</accession>
<comment type="caution">
    <text evidence="2">The sequence shown here is derived from an EMBL/GenBank/DDBJ whole genome shotgun (WGS) entry which is preliminary data.</text>
</comment>
<evidence type="ECO:0000313" key="3">
    <source>
        <dbReference type="Proteomes" id="UP001207918"/>
    </source>
</evidence>
<evidence type="ECO:0000313" key="2">
    <source>
        <dbReference type="EMBL" id="MCW9707568.1"/>
    </source>
</evidence>
<reference evidence="2 3" key="1">
    <citation type="submission" date="2021-03" db="EMBL/GenBank/DDBJ databases">
        <title>Aliifodinibius sp. nov., a new bacterium isolated from saline soil.</title>
        <authorList>
            <person name="Galisteo C."/>
            <person name="De La Haba R."/>
            <person name="Sanchez-Porro C."/>
            <person name="Ventosa A."/>
        </authorList>
    </citation>
    <scope>NUCLEOTIDE SEQUENCE [LARGE SCALE GENOMIC DNA]</scope>
    <source>
        <strain evidence="2 3">1BSP15-2V2</strain>
    </source>
</reference>
<gene>
    <name evidence="2" type="ORF">J6I44_11940</name>
</gene>
<proteinExistence type="predicted"/>
<keyword evidence="1" id="KW-0732">Signal</keyword>